<reference evidence="10 11" key="1">
    <citation type="submission" date="2014-06" db="EMBL/GenBank/DDBJ databases">
        <title>Genome sequence of the intracellular symbiont Blattabacterium cuenoti, strain STAT from the wood feeding cockroach Salganea taiwanensis taiwanensis.</title>
        <authorList>
            <person name="Kinjo Y."/>
            <person name="Ohkuma M."/>
            <person name="Tokuda G."/>
        </authorList>
    </citation>
    <scope>NUCLEOTIDE SEQUENCE [LARGE SCALE GENOMIC DNA]</scope>
    <source>
        <strain evidence="10 11">STAT</strain>
    </source>
</reference>
<evidence type="ECO:0000256" key="1">
    <source>
        <dbReference type="ARBA" id="ARBA00004141"/>
    </source>
</evidence>
<organism evidence="10 11">
    <name type="scientific">Blattabacterium cuenoti STAT</name>
    <dbReference type="NCBI Taxonomy" id="1457030"/>
    <lineage>
        <taxon>Bacteria</taxon>
        <taxon>Pseudomonadati</taxon>
        <taxon>Bacteroidota</taxon>
        <taxon>Flavobacteriia</taxon>
        <taxon>Flavobacteriales</taxon>
        <taxon>Blattabacteriaceae</taxon>
        <taxon>Blattabacterium</taxon>
    </lineage>
</organism>
<evidence type="ECO:0000256" key="5">
    <source>
        <dbReference type="ARBA" id="ARBA00022927"/>
    </source>
</evidence>
<keyword evidence="6 9" id="KW-1133">Transmembrane helix</keyword>
<dbReference type="AlphaFoldDB" id="A0A224AJN3"/>
<evidence type="ECO:0000256" key="2">
    <source>
        <dbReference type="ARBA" id="ARBA00008445"/>
    </source>
</evidence>
<keyword evidence="7 9" id="KW-0811">Translocation</keyword>
<accession>A0A224AJN3</accession>
<name>A0A224AJN3_9FLAO</name>
<evidence type="ECO:0000256" key="7">
    <source>
        <dbReference type="ARBA" id="ARBA00023010"/>
    </source>
</evidence>
<dbReference type="InterPro" id="IPR004692">
    <property type="entry name" value="SecG"/>
</dbReference>
<comment type="similarity">
    <text evidence="2 9">Belongs to the SecG family.</text>
</comment>
<dbReference type="Pfam" id="PF03840">
    <property type="entry name" value="SecG"/>
    <property type="match status" value="1"/>
</dbReference>
<dbReference type="OrthoDB" id="1122493at2"/>
<keyword evidence="8 9" id="KW-0472">Membrane</keyword>
<keyword evidence="11" id="KW-1185">Reference proteome</keyword>
<evidence type="ECO:0000256" key="8">
    <source>
        <dbReference type="ARBA" id="ARBA00023136"/>
    </source>
</evidence>
<evidence type="ECO:0000256" key="6">
    <source>
        <dbReference type="ARBA" id="ARBA00022989"/>
    </source>
</evidence>
<dbReference type="GO" id="GO:0005886">
    <property type="term" value="C:plasma membrane"/>
    <property type="evidence" value="ECO:0007669"/>
    <property type="project" value="UniProtKB-SubCell"/>
</dbReference>
<protein>
    <recommendedName>
        <fullName evidence="9">Protein-export membrane protein SecG</fullName>
    </recommendedName>
</protein>
<dbReference type="NCBIfam" id="TIGR00810">
    <property type="entry name" value="secG"/>
    <property type="match status" value="1"/>
</dbReference>
<dbReference type="EMBL" id="AP014608">
    <property type="protein sequence ID" value="BBA17351.1"/>
    <property type="molecule type" value="Genomic_DNA"/>
</dbReference>
<comment type="subcellular location">
    <subcellularLocation>
        <location evidence="9">Cell membrane</location>
        <topology evidence="9">Multi-pass membrane protein</topology>
    </subcellularLocation>
    <subcellularLocation>
        <location evidence="1">Membrane</location>
        <topology evidence="1">Multi-pass membrane protein</topology>
    </subcellularLocation>
</comment>
<comment type="function">
    <text evidence="9">Involved in protein export. Participates in an early event of protein translocation.</text>
</comment>
<dbReference type="Proteomes" id="UP000263619">
    <property type="component" value="Chromosome"/>
</dbReference>
<keyword evidence="5 9" id="KW-0653">Protein transport</keyword>
<dbReference type="GO" id="GO:0009306">
    <property type="term" value="P:protein secretion"/>
    <property type="evidence" value="ECO:0007669"/>
    <property type="project" value="UniProtKB-UniRule"/>
</dbReference>
<keyword evidence="4 9" id="KW-0812">Transmembrane</keyword>
<evidence type="ECO:0000313" key="11">
    <source>
        <dbReference type="Proteomes" id="UP000263619"/>
    </source>
</evidence>
<evidence type="ECO:0000256" key="9">
    <source>
        <dbReference type="RuleBase" id="RU365087"/>
    </source>
</evidence>
<sequence>MKNISFIIIFGFFIILICLLLMLVILIQSPKKESIHQSFMEKNFRFFGIKRTNTFLEKITWILSILIFFLILSFNFLLKSKHLRN</sequence>
<evidence type="ECO:0000313" key="10">
    <source>
        <dbReference type="EMBL" id="BBA17351.1"/>
    </source>
</evidence>
<feature type="transmembrane region" description="Helical" evidence="9">
    <location>
        <begin position="6"/>
        <end position="27"/>
    </location>
</feature>
<evidence type="ECO:0000256" key="3">
    <source>
        <dbReference type="ARBA" id="ARBA00022448"/>
    </source>
</evidence>
<dbReference type="GO" id="GO:0015450">
    <property type="term" value="F:protein-transporting ATPase activity"/>
    <property type="evidence" value="ECO:0007669"/>
    <property type="project" value="UniProtKB-UniRule"/>
</dbReference>
<proteinExistence type="inferred from homology"/>
<keyword evidence="9" id="KW-1003">Cell membrane</keyword>
<feature type="transmembrane region" description="Helical" evidence="9">
    <location>
        <begin position="59"/>
        <end position="78"/>
    </location>
</feature>
<evidence type="ECO:0000256" key="4">
    <source>
        <dbReference type="ARBA" id="ARBA00022692"/>
    </source>
</evidence>
<keyword evidence="3 9" id="KW-0813">Transport</keyword>
<gene>
    <name evidence="10" type="ORF">STAT_434</name>
</gene>